<dbReference type="PANTHER" id="PTHR16305">
    <property type="entry name" value="TESTICULAR SOLUBLE ADENYLYL CYCLASE"/>
    <property type="match status" value="1"/>
</dbReference>
<dbReference type="STRING" id="113562.SAMN04489716_5368"/>
<dbReference type="AlphaFoldDB" id="A0A1H2C8E7"/>
<dbReference type="PANTHER" id="PTHR16305:SF35">
    <property type="entry name" value="TRANSCRIPTIONAL ACTIVATOR DOMAIN"/>
    <property type="match status" value="1"/>
</dbReference>
<proteinExistence type="predicted"/>
<organism evidence="5 6">
    <name type="scientific">Actinoplanes derwentensis</name>
    <dbReference type="NCBI Taxonomy" id="113562"/>
    <lineage>
        <taxon>Bacteria</taxon>
        <taxon>Bacillati</taxon>
        <taxon>Actinomycetota</taxon>
        <taxon>Actinomycetes</taxon>
        <taxon>Micromonosporales</taxon>
        <taxon>Micromonosporaceae</taxon>
        <taxon>Actinoplanes</taxon>
    </lineage>
</organism>
<dbReference type="SUPFAM" id="SSF52540">
    <property type="entry name" value="P-loop containing nucleoside triphosphate hydrolases"/>
    <property type="match status" value="1"/>
</dbReference>
<reference evidence="5 6" key="1">
    <citation type="submission" date="2016-10" db="EMBL/GenBank/DDBJ databases">
        <authorList>
            <person name="de Groot N.N."/>
        </authorList>
    </citation>
    <scope>NUCLEOTIDE SEQUENCE [LARGE SCALE GENOMIC DNA]</scope>
    <source>
        <strain evidence="5 6">DSM 43941</strain>
    </source>
</reference>
<dbReference type="GO" id="GO:0005524">
    <property type="term" value="F:ATP binding"/>
    <property type="evidence" value="ECO:0007669"/>
    <property type="project" value="UniProtKB-KW"/>
</dbReference>
<evidence type="ECO:0000313" key="6">
    <source>
        <dbReference type="Proteomes" id="UP000198688"/>
    </source>
</evidence>
<evidence type="ECO:0000256" key="1">
    <source>
        <dbReference type="ARBA" id="ARBA00022741"/>
    </source>
</evidence>
<dbReference type="GO" id="GO:0006355">
    <property type="term" value="P:regulation of DNA-templated transcription"/>
    <property type="evidence" value="ECO:0007669"/>
    <property type="project" value="InterPro"/>
</dbReference>
<dbReference type="InterPro" id="IPR041664">
    <property type="entry name" value="AAA_16"/>
</dbReference>
<protein>
    <submittedName>
        <fullName evidence="5">Regulatory protein, luxR family</fullName>
    </submittedName>
</protein>
<dbReference type="Proteomes" id="UP000198688">
    <property type="component" value="Chromosome I"/>
</dbReference>
<keyword evidence="2" id="KW-0067">ATP-binding</keyword>
<dbReference type="GO" id="GO:0004016">
    <property type="term" value="F:adenylate cyclase activity"/>
    <property type="evidence" value="ECO:0007669"/>
    <property type="project" value="TreeGrafter"/>
</dbReference>
<dbReference type="GO" id="GO:0003677">
    <property type="term" value="F:DNA binding"/>
    <property type="evidence" value="ECO:0007669"/>
    <property type="project" value="InterPro"/>
</dbReference>
<name>A0A1H2C8E7_9ACTN</name>
<dbReference type="EMBL" id="LT629758">
    <property type="protein sequence ID" value="SDT66609.1"/>
    <property type="molecule type" value="Genomic_DNA"/>
</dbReference>
<feature type="domain" description="HTH luxR-type" evidence="4">
    <location>
        <begin position="802"/>
        <end position="859"/>
    </location>
</feature>
<dbReference type="InterPro" id="IPR000792">
    <property type="entry name" value="Tscrpt_reg_LuxR_C"/>
</dbReference>
<dbReference type="InterPro" id="IPR036388">
    <property type="entry name" value="WH-like_DNA-bd_sf"/>
</dbReference>
<evidence type="ECO:0000256" key="2">
    <source>
        <dbReference type="ARBA" id="ARBA00022840"/>
    </source>
</evidence>
<evidence type="ECO:0000256" key="3">
    <source>
        <dbReference type="SAM" id="MobiDB-lite"/>
    </source>
</evidence>
<keyword evidence="6" id="KW-1185">Reference proteome</keyword>
<dbReference type="Gene3D" id="1.10.10.10">
    <property type="entry name" value="Winged helix-like DNA-binding domain superfamily/Winged helix DNA-binding domain"/>
    <property type="match status" value="1"/>
</dbReference>
<dbReference type="Pfam" id="PF13191">
    <property type="entry name" value="AAA_16"/>
    <property type="match status" value="1"/>
</dbReference>
<evidence type="ECO:0000313" key="5">
    <source>
        <dbReference type="EMBL" id="SDT66609.1"/>
    </source>
</evidence>
<dbReference type="GO" id="GO:0005737">
    <property type="term" value="C:cytoplasm"/>
    <property type="evidence" value="ECO:0007669"/>
    <property type="project" value="TreeGrafter"/>
</dbReference>
<evidence type="ECO:0000259" key="4">
    <source>
        <dbReference type="SMART" id="SM00421"/>
    </source>
</evidence>
<dbReference type="InterPro" id="IPR027417">
    <property type="entry name" value="P-loop_NTPase"/>
</dbReference>
<sequence>MTTIVDPAEPALTLLTGPAGIGRSHALRGLREAAAAAGRPVVEVRLAPEDRDEPWYLAGRVLAGLAPIPTRLGAGRGGFVEPPAAALTRALRRHPGLVIVVDDAQWADPESATALLAALHQLARTPVRCVAAWRTGAAVNPVLLTGFDGLRAAGLAKMDRLRPLPPAEADALVFRLLQAVPHDSLRTELRRLSRGRPGPLLAAVEGYRGSDTLRVVDRRAYLADVTVPPRIPVGHDLLRPVHRLDPGTFAVARSLAVLEPLGPAVPALIGRALGMTSDEVGAHLGTLRDEGVARVDRRGWRIPVPAVAVALGAGLGPYERRRLAQVAVQALWSGDAHSGDPGFLPDAVATAGGLVDPARSITLLREHATAAALRSPADAARWWSGAADLSGDPADRAEAVLNRAGAELRAGRYGSARTPLLGLLSENDLSPAAREEAALLALIGARGERDMDAVRATASGECGGPVTRAAALTVLDRWAEAARLIRETARITSTAEALGTQIRAVTGRTSATPRPHPGTGDSDAGSGRRAASAAVTAFLTATVSGDPVGAHRALAGTGLTDADLPVPARALRDWRAGRWDRALEAALFGVAADLAVAYPVAQSTVHRMAAEVLLARGWPSRARAMLETARADGAPLPHLLEPVAAEIDQILGDPAAAARVTGAALAETARRGLVAGVDELWLTATELAMERGDPAEAAAAADAAAGTAAALDTVAARLRAASARLVADRNPELAGEVVSLAREFGAPYELARALERVVRWTGHTPALLGEAYDLLGDLGAVLHRSRVRQAMREHGLAVPGRSETLAEGEQLLAALVAEGLSNRQLAAATQSSEKSVEGRLSRLFNRTGYRSRVELASAVLVGEYQVG</sequence>
<dbReference type="SMART" id="SM00421">
    <property type="entry name" value="HTH_LUXR"/>
    <property type="match status" value="1"/>
</dbReference>
<gene>
    <name evidence="5" type="ORF">SAMN04489716_5368</name>
</gene>
<accession>A0A1H2C8E7</accession>
<dbReference type="InterPro" id="IPR016032">
    <property type="entry name" value="Sig_transdc_resp-reg_C-effctor"/>
</dbReference>
<dbReference type="SUPFAM" id="SSF46894">
    <property type="entry name" value="C-terminal effector domain of the bipartite response regulators"/>
    <property type="match status" value="1"/>
</dbReference>
<feature type="region of interest" description="Disordered" evidence="3">
    <location>
        <begin position="504"/>
        <end position="527"/>
    </location>
</feature>
<keyword evidence="1" id="KW-0547">Nucleotide-binding</keyword>